<accession>A0A1I0EUT5</accession>
<dbReference type="PROSITE" id="PS51257">
    <property type="entry name" value="PROKAR_LIPOPROTEIN"/>
    <property type="match status" value="1"/>
</dbReference>
<dbReference type="EMBL" id="FOHT01000014">
    <property type="protein sequence ID" value="SET49194.1"/>
    <property type="molecule type" value="Genomic_DNA"/>
</dbReference>
<evidence type="ECO:0008006" key="3">
    <source>
        <dbReference type="Google" id="ProtNLM"/>
    </source>
</evidence>
<gene>
    <name evidence="1" type="ORF">SAMN05444285_11466</name>
</gene>
<reference evidence="1 2" key="1">
    <citation type="submission" date="2016-10" db="EMBL/GenBank/DDBJ databases">
        <authorList>
            <person name="de Groot N.N."/>
        </authorList>
    </citation>
    <scope>NUCLEOTIDE SEQUENCE [LARGE SCALE GENOMIC DNA]</scope>
    <source>
        <strain evidence="1 2">DSM 25947</strain>
    </source>
</reference>
<organism evidence="1 2">
    <name type="scientific">Draconibacterium orientale</name>
    <dbReference type="NCBI Taxonomy" id="1168034"/>
    <lineage>
        <taxon>Bacteria</taxon>
        <taxon>Pseudomonadati</taxon>
        <taxon>Bacteroidota</taxon>
        <taxon>Bacteroidia</taxon>
        <taxon>Marinilabiliales</taxon>
        <taxon>Prolixibacteraceae</taxon>
        <taxon>Draconibacterium</taxon>
    </lineage>
</organism>
<protein>
    <recommendedName>
        <fullName evidence="3">Ig-like domain (Group 3)</fullName>
    </recommendedName>
</protein>
<name>A0A1I0EUT5_9BACT</name>
<dbReference type="Gene3D" id="2.60.40.3630">
    <property type="match status" value="1"/>
</dbReference>
<sequence length="574" mass="62320">MNLIKLNFMKLSKLLKYALGVAVLAAFSLVGCEEMDIYSIDSPSDLQSKIDSIAAAKASIDTGDTTYINIATAIVGAEDYTSAWWTAFSDYFTIPTNQLLVLEFINHNGGSSNNWNNWNLGVANVADRDADNYSEYFVLRSDAYGWGNDDYDGAMITQNYPDTDGDDDIWNDFRATMDGAHVTMEIDHSVSGNVFVTATAVGTNGTELVQTYQQPVSATEDIVAFLISDASYFEMKNAYLLPSKITVVEDVNPVSISVSGAPEFVEIGNEDFWGNAVATVTYADGSSAEVDTADISFSVIPDMTTLGEKTVILAYNKSKQGELTAPVTTFYTLEVTNSVASLEITNLPVISTYYFYNDTSDIIFNTRGLQVTATYSDGTTGVLSNDALQFGMVPAAEGDQSVEIAYVGATSTVTTTCPVTLVKGIGQVGAYDFSTGWWSQFSDDYPVASGESKTLTMYAYSNGINNWNSPSTILRKADMTEYGVVRMDNFGWGDGYATATLSNDWNFDIFGANISGSRIEITVTNNGDNTADIRYDVTYATGETHFQEYAGITVDSSDLNYAIVLEGSYIVIVE</sequence>
<proteinExistence type="predicted"/>
<evidence type="ECO:0000313" key="2">
    <source>
        <dbReference type="Proteomes" id="UP000181981"/>
    </source>
</evidence>
<dbReference type="Proteomes" id="UP000181981">
    <property type="component" value="Unassembled WGS sequence"/>
</dbReference>
<dbReference type="AlphaFoldDB" id="A0A1I0EUT5"/>
<evidence type="ECO:0000313" key="1">
    <source>
        <dbReference type="EMBL" id="SET49194.1"/>
    </source>
</evidence>